<keyword evidence="12" id="KW-1185">Reference proteome</keyword>
<dbReference type="PANTHER" id="PTHR46193">
    <property type="entry name" value="6-PHOSPHOGLUCONATE PHOSPHATASE"/>
    <property type="match status" value="1"/>
</dbReference>
<name>A0ABW6BUX8_9BACT</name>
<evidence type="ECO:0000256" key="4">
    <source>
        <dbReference type="ARBA" id="ARBA00022723"/>
    </source>
</evidence>
<keyword evidence="6" id="KW-0413">Isomerase</keyword>
<evidence type="ECO:0000256" key="3">
    <source>
        <dbReference type="ARBA" id="ARBA00022553"/>
    </source>
</evidence>
<sequence length="225" mass="25648">MKDTPKALLFDLNGTIIDDMHYHAEAWHHVLTKDLGADLTWDEVKVQMYGKNEEVLARIFGEDHFSDEEVRKLSSDKESYYQEAYKPHLKLIDGLHNFLAEAAAHPVKVAIATAAITGNVDYIVDNLGIRQYFDEFVSADDVENSKPDPETFLKAAEKLQEKPEDCVVFEDSAKGVESARNAGMRCIVITTAHPKEEFEEYENVIGFIQDYNDPLIKNFFQKDDK</sequence>
<dbReference type="PRINTS" id="PR00413">
    <property type="entry name" value="HADHALOGNASE"/>
</dbReference>
<keyword evidence="3" id="KW-0597">Phosphoprotein</keyword>
<comment type="catalytic activity">
    <reaction evidence="8">
        <text>beta-D-glucose 1-phosphate = beta-D-glucose 6-phosphate</text>
        <dbReference type="Rhea" id="RHEA:20113"/>
        <dbReference type="ChEBI" id="CHEBI:57684"/>
        <dbReference type="ChEBI" id="CHEBI:58247"/>
        <dbReference type="EC" id="5.4.2.6"/>
    </reaction>
</comment>
<dbReference type="SUPFAM" id="SSF56784">
    <property type="entry name" value="HAD-like"/>
    <property type="match status" value="1"/>
</dbReference>
<organism evidence="11 12">
    <name type="scientific">Pontibacter toksunensis</name>
    <dbReference type="NCBI Taxonomy" id="1332631"/>
    <lineage>
        <taxon>Bacteria</taxon>
        <taxon>Pseudomonadati</taxon>
        <taxon>Bacteroidota</taxon>
        <taxon>Cytophagia</taxon>
        <taxon>Cytophagales</taxon>
        <taxon>Hymenobacteraceae</taxon>
        <taxon>Pontibacter</taxon>
    </lineage>
</organism>
<dbReference type="InterPro" id="IPR041492">
    <property type="entry name" value="HAD_2"/>
</dbReference>
<dbReference type="EMBL" id="JBHUOX010000006">
    <property type="protein sequence ID" value="MFD3000654.1"/>
    <property type="molecule type" value="Genomic_DNA"/>
</dbReference>
<dbReference type="NCBIfam" id="TIGR02009">
    <property type="entry name" value="PGMB-YQAB-SF"/>
    <property type="match status" value="1"/>
</dbReference>
<proteinExistence type="inferred from homology"/>
<evidence type="ECO:0000313" key="12">
    <source>
        <dbReference type="Proteomes" id="UP001597641"/>
    </source>
</evidence>
<evidence type="ECO:0000256" key="2">
    <source>
        <dbReference type="ARBA" id="ARBA00006171"/>
    </source>
</evidence>
<dbReference type="Proteomes" id="UP001597641">
    <property type="component" value="Unassembled WGS sequence"/>
</dbReference>
<evidence type="ECO:0000313" key="11">
    <source>
        <dbReference type="EMBL" id="MFD3000654.1"/>
    </source>
</evidence>
<dbReference type="SFLD" id="SFLDG01129">
    <property type="entry name" value="C1.5:_HAD__Beta-PGM__Phosphata"/>
    <property type="match status" value="1"/>
</dbReference>
<keyword evidence="5" id="KW-0460">Magnesium</keyword>
<evidence type="ECO:0000256" key="10">
    <source>
        <dbReference type="ARBA" id="ARBA00044991"/>
    </source>
</evidence>
<comment type="caution">
    <text evidence="11">The sequence shown here is derived from an EMBL/GenBank/DDBJ whole genome shotgun (WGS) entry which is preliminary data.</text>
</comment>
<dbReference type="Gene3D" id="1.10.150.240">
    <property type="entry name" value="Putative phosphatase, domain 2"/>
    <property type="match status" value="1"/>
</dbReference>
<keyword evidence="7" id="KW-0119">Carbohydrate metabolism</keyword>
<dbReference type="PANTHER" id="PTHR46193:SF18">
    <property type="entry name" value="HEXITOL PHOSPHATASE B"/>
    <property type="match status" value="1"/>
</dbReference>
<keyword evidence="11" id="KW-0378">Hydrolase</keyword>
<dbReference type="InterPro" id="IPR023198">
    <property type="entry name" value="PGP-like_dom2"/>
</dbReference>
<dbReference type="CDD" id="cd07505">
    <property type="entry name" value="HAD_BPGM-like"/>
    <property type="match status" value="1"/>
</dbReference>
<dbReference type="SFLD" id="SFLDS00003">
    <property type="entry name" value="Haloacid_Dehalogenase"/>
    <property type="match status" value="1"/>
</dbReference>
<evidence type="ECO:0000256" key="9">
    <source>
        <dbReference type="ARBA" id="ARBA00044968"/>
    </source>
</evidence>
<dbReference type="Gene3D" id="3.40.50.1000">
    <property type="entry name" value="HAD superfamily/HAD-like"/>
    <property type="match status" value="1"/>
</dbReference>
<dbReference type="GO" id="GO:0016787">
    <property type="term" value="F:hydrolase activity"/>
    <property type="evidence" value="ECO:0007669"/>
    <property type="project" value="UniProtKB-KW"/>
</dbReference>
<accession>A0ABW6BUX8</accession>
<protein>
    <recommendedName>
        <fullName evidence="10">Beta-phosphoglucomutase</fullName>
        <ecNumber evidence="9">5.4.2.6</ecNumber>
    </recommendedName>
</protein>
<evidence type="ECO:0000256" key="8">
    <source>
        <dbReference type="ARBA" id="ARBA00044926"/>
    </source>
</evidence>
<evidence type="ECO:0000256" key="5">
    <source>
        <dbReference type="ARBA" id="ARBA00022842"/>
    </source>
</evidence>
<dbReference type="NCBIfam" id="TIGR01509">
    <property type="entry name" value="HAD-SF-IA-v3"/>
    <property type="match status" value="1"/>
</dbReference>
<evidence type="ECO:0000256" key="6">
    <source>
        <dbReference type="ARBA" id="ARBA00023235"/>
    </source>
</evidence>
<dbReference type="Pfam" id="PF13419">
    <property type="entry name" value="HAD_2"/>
    <property type="match status" value="1"/>
</dbReference>
<dbReference type="InterPro" id="IPR010976">
    <property type="entry name" value="B-phosphoglucomutase_hydrolase"/>
</dbReference>
<reference evidence="12" key="1">
    <citation type="journal article" date="2019" name="Int. J. Syst. Evol. Microbiol.">
        <title>The Global Catalogue of Microorganisms (GCM) 10K type strain sequencing project: providing services to taxonomists for standard genome sequencing and annotation.</title>
        <authorList>
            <consortium name="The Broad Institute Genomics Platform"/>
            <consortium name="The Broad Institute Genome Sequencing Center for Infectious Disease"/>
            <person name="Wu L."/>
            <person name="Ma J."/>
        </authorList>
    </citation>
    <scope>NUCLEOTIDE SEQUENCE [LARGE SCALE GENOMIC DNA]</scope>
    <source>
        <strain evidence="12">KCTC 23984</strain>
    </source>
</reference>
<keyword evidence="4" id="KW-0479">Metal-binding</keyword>
<evidence type="ECO:0000256" key="7">
    <source>
        <dbReference type="ARBA" id="ARBA00023277"/>
    </source>
</evidence>
<comment type="similarity">
    <text evidence="2">Belongs to the HAD-like hydrolase superfamily. CbbY/CbbZ/Gph/YieH family.</text>
</comment>
<gene>
    <name evidence="11" type="ORF">ACFS7Z_09810</name>
</gene>
<dbReference type="InterPro" id="IPR023214">
    <property type="entry name" value="HAD_sf"/>
</dbReference>
<dbReference type="InterPro" id="IPR006439">
    <property type="entry name" value="HAD-SF_hydro_IA"/>
</dbReference>
<dbReference type="RefSeq" id="WP_377483893.1">
    <property type="nucleotide sequence ID" value="NZ_JBHUOX010000006.1"/>
</dbReference>
<evidence type="ECO:0000256" key="1">
    <source>
        <dbReference type="ARBA" id="ARBA00001946"/>
    </source>
</evidence>
<dbReference type="NCBIfam" id="TIGR01549">
    <property type="entry name" value="HAD-SF-IA-v1"/>
    <property type="match status" value="1"/>
</dbReference>
<dbReference type="InterPro" id="IPR036412">
    <property type="entry name" value="HAD-like_sf"/>
</dbReference>
<dbReference type="SFLD" id="SFLDG01135">
    <property type="entry name" value="C1.5.6:_HAD__Beta-PGM__Phospha"/>
    <property type="match status" value="1"/>
</dbReference>
<dbReference type="InterPro" id="IPR051600">
    <property type="entry name" value="Beta-PGM-like"/>
</dbReference>
<dbReference type="EC" id="5.4.2.6" evidence="9"/>
<comment type="cofactor">
    <cofactor evidence="1">
        <name>Mg(2+)</name>
        <dbReference type="ChEBI" id="CHEBI:18420"/>
    </cofactor>
</comment>